<feature type="signal peptide" evidence="1">
    <location>
        <begin position="1"/>
        <end position="23"/>
    </location>
</feature>
<evidence type="ECO:0000256" key="1">
    <source>
        <dbReference type="SAM" id="SignalP"/>
    </source>
</evidence>
<dbReference type="Proteomes" id="UP000626109">
    <property type="component" value="Unassembled WGS sequence"/>
</dbReference>
<organism evidence="3 4">
    <name type="scientific">Polarella glacialis</name>
    <name type="common">Dinoflagellate</name>
    <dbReference type="NCBI Taxonomy" id="89957"/>
    <lineage>
        <taxon>Eukaryota</taxon>
        <taxon>Sar</taxon>
        <taxon>Alveolata</taxon>
        <taxon>Dinophyceae</taxon>
        <taxon>Suessiales</taxon>
        <taxon>Suessiaceae</taxon>
        <taxon>Polarella</taxon>
    </lineage>
</organism>
<name>A0A813KQW5_POLGL</name>
<dbReference type="OrthoDB" id="439779at2759"/>
<gene>
    <name evidence="2" type="ORF">PGLA1383_LOCUS20415</name>
    <name evidence="3" type="ORF">PGLA2088_LOCUS36137</name>
</gene>
<evidence type="ECO:0000313" key="2">
    <source>
        <dbReference type="EMBL" id="CAE8602157.1"/>
    </source>
</evidence>
<dbReference type="AlphaFoldDB" id="A0A813KQW5"/>
<dbReference type="EMBL" id="CAJNNW010032041">
    <property type="protein sequence ID" value="CAE8710796.1"/>
    <property type="molecule type" value="Genomic_DNA"/>
</dbReference>
<dbReference type="Proteomes" id="UP000654075">
    <property type="component" value="Unassembled WGS sequence"/>
</dbReference>
<keyword evidence="5" id="KW-1185">Reference proteome</keyword>
<evidence type="ECO:0000313" key="4">
    <source>
        <dbReference type="Proteomes" id="UP000626109"/>
    </source>
</evidence>
<sequence>MIYNRREGGIVFWVRLLASPASLVDLTLDVDEVLAQYAEDAADYYNRWIVTAERTIRNSLAIELRAARVRHLSCCPNISDDSLLVPAIAALAKGDLQAVELGQLAHLVLGVRSGAVNNSNIICRERPFPRGFYFPGVVMDDFCACEVEKCSVVDGIRVPRDVAPAGSFGPIAVERLKQQYNIHKLEYHPSKEVYRSFSSTAWGSSINGISGMYHTPTNKVVALSALTLATDELGFASINLLEIIVGSWIAVMLHSRRILCLIELLYEAIRDHNE</sequence>
<reference evidence="3" key="1">
    <citation type="submission" date="2021-02" db="EMBL/GenBank/DDBJ databases">
        <authorList>
            <person name="Dougan E. K."/>
            <person name="Rhodes N."/>
            <person name="Thang M."/>
            <person name="Chan C."/>
        </authorList>
    </citation>
    <scope>NUCLEOTIDE SEQUENCE</scope>
</reference>
<dbReference type="EMBL" id="CAJNNV010013896">
    <property type="protein sequence ID" value="CAE8602157.1"/>
    <property type="molecule type" value="Genomic_DNA"/>
</dbReference>
<evidence type="ECO:0000313" key="3">
    <source>
        <dbReference type="EMBL" id="CAE8710796.1"/>
    </source>
</evidence>
<comment type="caution">
    <text evidence="3">The sequence shown here is derived from an EMBL/GenBank/DDBJ whole genome shotgun (WGS) entry which is preliminary data.</text>
</comment>
<accession>A0A813KQW5</accession>
<protein>
    <submittedName>
        <fullName evidence="3">Uncharacterized protein</fullName>
    </submittedName>
</protein>
<feature type="chain" id="PRO_5036222251" evidence="1">
    <location>
        <begin position="24"/>
        <end position="274"/>
    </location>
</feature>
<evidence type="ECO:0000313" key="5">
    <source>
        <dbReference type="Proteomes" id="UP000654075"/>
    </source>
</evidence>
<proteinExistence type="predicted"/>
<keyword evidence="1" id="KW-0732">Signal</keyword>